<comment type="caution">
    <text evidence="2">The sequence shown here is derived from an EMBL/GenBank/DDBJ whole genome shotgun (WGS) entry which is preliminary data.</text>
</comment>
<dbReference type="Pfam" id="PF05811">
    <property type="entry name" value="DUF842"/>
    <property type="match status" value="1"/>
</dbReference>
<evidence type="ECO:0008006" key="4">
    <source>
        <dbReference type="Google" id="ProtNLM"/>
    </source>
</evidence>
<name>A0A2G8L5E3_STIJA</name>
<dbReference type="EMBL" id="MRZV01000214">
    <property type="protein sequence ID" value="PIK55474.1"/>
    <property type="molecule type" value="Genomic_DNA"/>
</dbReference>
<dbReference type="PANTHER" id="PTHR21096">
    <property type="entry name" value="PROTEIN FAM136A"/>
    <property type="match status" value="1"/>
</dbReference>
<accession>A0A2G8L5E3</accession>
<dbReference type="AlphaFoldDB" id="A0A2G8L5E3"/>
<protein>
    <recommendedName>
        <fullName evidence="4">Protein FAM136A</fullName>
    </recommendedName>
</protein>
<dbReference type="PANTHER" id="PTHR21096:SF0">
    <property type="entry name" value="PROTEIN FAM136A"/>
    <property type="match status" value="1"/>
</dbReference>
<dbReference type="Proteomes" id="UP000230750">
    <property type="component" value="Unassembled WGS sequence"/>
</dbReference>
<dbReference type="OrthoDB" id="9975421at2759"/>
<keyword evidence="3" id="KW-1185">Reference proteome</keyword>
<evidence type="ECO:0000256" key="1">
    <source>
        <dbReference type="ARBA" id="ARBA00009952"/>
    </source>
</evidence>
<dbReference type="STRING" id="307972.A0A2G8L5E3"/>
<gene>
    <name evidence="2" type="ORF">BSL78_07634</name>
</gene>
<dbReference type="InterPro" id="IPR008560">
    <property type="entry name" value="DUF842_euk"/>
</dbReference>
<organism evidence="2 3">
    <name type="scientific">Stichopus japonicus</name>
    <name type="common">Sea cucumber</name>
    <dbReference type="NCBI Taxonomy" id="307972"/>
    <lineage>
        <taxon>Eukaryota</taxon>
        <taxon>Metazoa</taxon>
        <taxon>Echinodermata</taxon>
        <taxon>Eleutherozoa</taxon>
        <taxon>Echinozoa</taxon>
        <taxon>Holothuroidea</taxon>
        <taxon>Aspidochirotacea</taxon>
        <taxon>Aspidochirotida</taxon>
        <taxon>Stichopodidae</taxon>
        <taxon>Apostichopus</taxon>
    </lineage>
</organism>
<reference evidence="2 3" key="1">
    <citation type="journal article" date="2017" name="PLoS Biol.">
        <title>The sea cucumber genome provides insights into morphological evolution and visceral regeneration.</title>
        <authorList>
            <person name="Zhang X."/>
            <person name="Sun L."/>
            <person name="Yuan J."/>
            <person name="Sun Y."/>
            <person name="Gao Y."/>
            <person name="Zhang L."/>
            <person name="Li S."/>
            <person name="Dai H."/>
            <person name="Hamel J.F."/>
            <person name="Liu C."/>
            <person name="Yu Y."/>
            <person name="Liu S."/>
            <person name="Lin W."/>
            <person name="Guo K."/>
            <person name="Jin S."/>
            <person name="Xu P."/>
            <person name="Storey K.B."/>
            <person name="Huan P."/>
            <person name="Zhang T."/>
            <person name="Zhou Y."/>
            <person name="Zhang J."/>
            <person name="Lin C."/>
            <person name="Li X."/>
            <person name="Xing L."/>
            <person name="Huo D."/>
            <person name="Sun M."/>
            <person name="Wang L."/>
            <person name="Mercier A."/>
            <person name="Li F."/>
            <person name="Yang H."/>
            <person name="Xiang J."/>
        </authorList>
    </citation>
    <scope>NUCLEOTIDE SEQUENCE [LARGE SCALE GENOMIC DNA]</scope>
    <source>
        <strain evidence="2">Shaxun</strain>
        <tissue evidence="2">Muscle</tissue>
    </source>
</reference>
<dbReference type="GO" id="GO:0005737">
    <property type="term" value="C:cytoplasm"/>
    <property type="evidence" value="ECO:0007669"/>
    <property type="project" value="TreeGrafter"/>
</dbReference>
<evidence type="ECO:0000313" key="3">
    <source>
        <dbReference type="Proteomes" id="UP000230750"/>
    </source>
</evidence>
<sequence>MGEPISAALQASRAKVDESVSRMVDDIDRSVFRKMQREMYLCSARCCENPQYQMSDVQSCAERCSQPIQQGQNYIQQELNDFLDRLQRCGMQCQDDIKDRLGASVGGAQTDKLKQELEGCLIKCTEKHLGLLPTMSKRMKANLQSTS</sequence>
<proteinExistence type="inferred from homology"/>
<evidence type="ECO:0000313" key="2">
    <source>
        <dbReference type="EMBL" id="PIK55474.1"/>
    </source>
</evidence>
<comment type="similarity">
    <text evidence="1">Belongs to the FAM136 family.</text>
</comment>